<proteinExistence type="predicted"/>
<protein>
    <submittedName>
        <fullName evidence="2">Uncharacterized protein</fullName>
    </submittedName>
</protein>
<accession>A0ABS7DB32</accession>
<evidence type="ECO:0000313" key="2">
    <source>
        <dbReference type="EMBL" id="MBW7477154.1"/>
    </source>
</evidence>
<sequence>MVYNLLKSNPSMLQMFIQQRPQTLQQAVQFAQFGTMPQREDDERVLPGFCYNRWALVFTFSDVFLMWPVTNLFGFVIGYCFPALAPCIIPDFTIVFAFC</sequence>
<reference evidence="2 3" key="1">
    <citation type="submission" date="2021-07" db="EMBL/GenBank/DDBJ databases">
        <title>Paenibacillus radiodurans sp. nov., isolated from the southeastern edge of Tengger Desert.</title>
        <authorList>
            <person name="Zhang G."/>
        </authorList>
    </citation>
    <scope>NUCLEOTIDE SEQUENCE [LARGE SCALE GENOMIC DNA]</scope>
    <source>
        <strain evidence="2 3">DT7-4</strain>
    </source>
</reference>
<keyword evidence="1" id="KW-1133">Transmembrane helix</keyword>
<comment type="caution">
    <text evidence="2">The sequence shown here is derived from an EMBL/GenBank/DDBJ whole genome shotgun (WGS) entry which is preliminary data.</text>
</comment>
<dbReference type="EMBL" id="JAHZIJ010000020">
    <property type="protein sequence ID" value="MBW7477154.1"/>
    <property type="molecule type" value="Genomic_DNA"/>
</dbReference>
<gene>
    <name evidence="2" type="ORF">K0T92_20775</name>
</gene>
<keyword evidence="1" id="KW-0472">Membrane</keyword>
<dbReference type="Proteomes" id="UP000812277">
    <property type="component" value="Unassembled WGS sequence"/>
</dbReference>
<dbReference type="RefSeq" id="WP_219874399.1">
    <property type="nucleotide sequence ID" value="NZ_JAHZIJ010000020.1"/>
</dbReference>
<keyword evidence="1" id="KW-0812">Transmembrane</keyword>
<name>A0ABS7DB32_9BACL</name>
<keyword evidence="3" id="KW-1185">Reference proteome</keyword>
<organism evidence="2 3">
    <name type="scientific">Paenibacillus oenotherae</name>
    <dbReference type="NCBI Taxonomy" id="1435645"/>
    <lineage>
        <taxon>Bacteria</taxon>
        <taxon>Bacillati</taxon>
        <taxon>Bacillota</taxon>
        <taxon>Bacilli</taxon>
        <taxon>Bacillales</taxon>
        <taxon>Paenibacillaceae</taxon>
        <taxon>Paenibacillus</taxon>
    </lineage>
</organism>
<feature type="transmembrane region" description="Helical" evidence="1">
    <location>
        <begin position="72"/>
        <end position="98"/>
    </location>
</feature>
<evidence type="ECO:0000313" key="3">
    <source>
        <dbReference type="Proteomes" id="UP000812277"/>
    </source>
</evidence>
<evidence type="ECO:0000256" key="1">
    <source>
        <dbReference type="SAM" id="Phobius"/>
    </source>
</evidence>